<comment type="catalytic activity">
    <reaction evidence="14 15">
        <text>2-formamido-N(1)-(5-O-phospho-beta-D-ribosyl)acetamidine + ATP = 5-amino-1-(5-phospho-beta-D-ribosyl)imidazole + ADP + phosphate + H(+)</text>
        <dbReference type="Rhea" id="RHEA:23032"/>
        <dbReference type="ChEBI" id="CHEBI:15378"/>
        <dbReference type="ChEBI" id="CHEBI:30616"/>
        <dbReference type="ChEBI" id="CHEBI:43474"/>
        <dbReference type="ChEBI" id="CHEBI:137981"/>
        <dbReference type="ChEBI" id="CHEBI:147287"/>
        <dbReference type="ChEBI" id="CHEBI:456216"/>
        <dbReference type="EC" id="6.3.3.1"/>
    </reaction>
</comment>
<evidence type="ECO:0000256" key="4">
    <source>
        <dbReference type="ARBA" id="ARBA00013047"/>
    </source>
</evidence>
<dbReference type="SMR" id="A0A075WMD6"/>
<dbReference type="HAMAP" id="MF_00741">
    <property type="entry name" value="AIRS"/>
    <property type="match status" value="1"/>
</dbReference>
<dbReference type="InterPro" id="IPR016188">
    <property type="entry name" value="PurM-like_N"/>
</dbReference>
<dbReference type="NCBIfam" id="TIGR00878">
    <property type="entry name" value="purM"/>
    <property type="match status" value="1"/>
</dbReference>
<dbReference type="SUPFAM" id="SSF56042">
    <property type="entry name" value="PurM C-terminal domain-like"/>
    <property type="match status" value="1"/>
</dbReference>
<evidence type="ECO:0000259" key="17">
    <source>
        <dbReference type="Pfam" id="PF02769"/>
    </source>
</evidence>
<evidence type="ECO:0000256" key="12">
    <source>
        <dbReference type="ARBA" id="ARBA00032931"/>
    </source>
</evidence>
<dbReference type="FunFam" id="3.90.650.10:FF:000011">
    <property type="entry name" value="Phosphoribosylformylglycinamidine cyclo-ligase"/>
    <property type="match status" value="1"/>
</dbReference>
<dbReference type="EMBL" id="CP006577">
    <property type="protein sequence ID" value="AIG98693.1"/>
    <property type="molecule type" value="Genomic_DNA"/>
</dbReference>
<evidence type="ECO:0000256" key="7">
    <source>
        <dbReference type="ARBA" id="ARBA00022598"/>
    </source>
</evidence>
<dbReference type="GeneID" id="24795436"/>
<keyword evidence="9 15" id="KW-0658">Purine biosynthesis</keyword>
<feature type="domain" description="PurM-like C-terminal" evidence="17">
    <location>
        <begin position="168"/>
        <end position="322"/>
    </location>
</feature>
<dbReference type="HOGENOM" id="CLU_047116_0_0_2"/>
<feature type="domain" description="PurM-like N-terminal" evidence="16">
    <location>
        <begin position="44"/>
        <end position="156"/>
    </location>
</feature>
<comment type="subcellular location">
    <subcellularLocation>
        <location evidence="1 15">Cytoplasm</location>
    </subcellularLocation>
</comment>
<dbReference type="Pfam" id="PF02769">
    <property type="entry name" value="AIRS_C"/>
    <property type="match status" value="1"/>
</dbReference>
<name>A0A075WMD6_ARCFL</name>
<dbReference type="InterPro" id="IPR004733">
    <property type="entry name" value="PurM_cligase"/>
</dbReference>
<evidence type="ECO:0000256" key="2">
    <source>
        <dbReference type="ARBA" id="ARBA00004686"/>
    </source>
</evidence>
<dbReference type="InterPro" id="IPR010918">
    <property type="entry name" value="PurM-like_C_dom"/>
</dbReference>
<evidence type="ECO:0000256" key="9">
    <source>
        <dbReference type="ARBA" id="ARBA00022755"/>
    </source>
</evidence>
<evidence type="ECO:0000259" key="16">
    <source>
        <dbReference type="Pfam" id="PF00586"/>
    </source>
</evidence>
<dbReference type="PANTHER" id="PTHR10520">
    <property type="entry name" value="TRIFUNCTIONAL PURINE BIOSYNTHETIC PROTEIN ADENOSINE-3-RELATED"/>
    <property type="match status" value="1"/>
</dbReference>
<dbReference type="KEGG" id="afg:AFULGI_00019420"/>
<evidence type="ECO:0000256" key="13">
    <source>
        <dbReference type="ARBA" id="ARBA00033093"/>
    </source>
</evidence>
<dbReference type="Pfam" id="PF00586">
    <property type="entry name" value="AIRS"/>
    <property type="match status" value="1"/>
</dbReference>
<keyword evidence="10 15" id="KW-0067">ATP-binding</keyword>
<dbReference type="UniPathway" id="UPA00074">
    <property type="reaction ID" value="UER00129"/>
</dbReference>
<evidence type="ECO:0000256" key="15">
    <source>
        <dbReference type="HAMAP-Rule" id="MF_00741"/>
    </source>
</evidence>
<evidence type="ECO:0000313" key="18">
    <source>
        <dbReference type="EMBL" id="AIG98693.1"/>
    </source>
</evidence>
<evidence type="ECO:0000256" key="5">
    <source>
        <dbReference type="ARBA" id="ARBA00020367"/>
    </source>
</evidence>
<protein>
    <recommendedName>
        <fullName evidence="5 15">Phosphoribosylformylglycinamidine cyclo-ligase</fullName>
        <ecNumber evidence="4 15">6.3.3.1</ecNumber>
    </recommendedName>
    <alternativeName>
        <fullName evidence="12 15">AIR synthase</fullName>
    </alternativeName>
    <alternativeName>
        <fullName evidence="13 15">AIRS</fullName>
    </alternativeName>
    <alternativeName>
        <fullName evidence="11 15">Phosphoribosyl-aminoimidazole synthetase</fullName>
    </alternativeName>
</protein>
<dbReference type="InterPro" id="IPR036676">
    <property type="entry name" value="PurM-like_C_sf"/>
</dbReference>
<dbReference type="GO" id="GO:0004641">
    <property type="term" value="F:phosphoribosylformylglycinamidine cyclo-ligase activity"/>
    <property type="evidence" value="ECO:0007669"/>
    <property type="project" value="UniProtKB-UniRule"/>
</dbReference>
<evidence type="ECO:0000256" key="1">
    <source>
        <dbReference type="ARBA" id="ARBA00004496"/>
    </source>
</evidence>
<sequence>MPKFDYAKAGVDIREEERAIKSLASVIKHVRSGFGRPILTSHYAGVIDCGDFGITITTDGVGSKILVAEKMRKFDTIGIDCVAMNVNDLLAIGSEPLAMVDYIAIEKPDEWIMAEIAKGLEEGCRIANITLLGGETATLPEIIRGFDLAGTAIGWVKKDAIITGEKIEEGDVIFAIPSSGIHSNGLTLARKVVEAAGLSYHDKFGDKTIGEELLTPTRIYMEILDVLRECEVHGLAHITGSGLLKLKRLKNMKYVIDKPLKPQEIFRFIQKLGEVEEAEMYRTFNMGMGFMVILPEDEADKLKKLCEGRVVGYVEKGEGVYVKDLRLDA</sequence>
<dbReference type="InterPro" id="IPR036921">
    <property type="entry name" value="PurM-like_N_sf"/>
</dbReference>
<proteinExistence type="inferred from homology"/>
<dbReference type="RefSeq" id="WP_010879189.1">
    <property type="nucleotide sequence ID" value="NZ_CP006577.1"/>
</dbReference>
<dbReference type="FunFam" id="3.30.1330.10:FF:000020">
    <property type="entry name" value="Phosphoribosylformylglycinamidine cyclo-ligase"/>
    <property type="match status" value="1"/>
</dbReference>
<dbReference type="GO" id="GO:0004637">
    <property type="term" value="F:phosphoribosylamine-glycine ligase activity"/>
    <property type="evidence" value="ECO:0007669"/>
    <property type="project" value="TreeGrafter"/>
</dbReference>
<evidence type="ECO:0000256" key="3">
    <source>
        <dbReference type="ARBA" id="ARBA00010280"/>
    </source>
</evidence>
<evidence type="ECO:0000256" key="10">
    <source>
        <dbReference type="ARBA" id="ARBA00022840"/>
    </source>
</evidence>
<dbReference type="SUPFAM" id="SSF55326">
    <property type="entry name" value="PurM N-terminal domain-like"/>
    <property type="match status" value="1"/>
</dbReference>
<dbReference type="GO" id="GO:0046084">
    <property type="term" value="P:adenine biosynthetic process"/>
    <property type="evidence" value="ECO:0007669"/>
    <property type="project" value="TreeGrafter"/>
</dbReference>
<keyword evidence="7 15" id="KW-0436">Ligase</keyword>
<organism evidence="18 19">
    <name type="scientific">Archaeoglobus fulgidus DSM 8774</name>
    <dbReference type="NCBI Taxonomy" id="1344584"/>
    <lineage>
        <taxon>Archaea</taxon>
        <taxon>Methanobacteriati</taxon>
        <taxon>Methanobacteriota</taxon>
        <taxon>Archaeoglobi</taxon>
        <taxon>Archaeoglobales</taxon>
        <taxon>Archaeoglobaceae</taxon>
        <taxon>Archaeoglobus</taxon>
    </lineage>
</organism>
<comment type="pathway">
    <text evidence="2 15">Purine metabolism; IMP biosynthesis via de novo pathway; 5-amino-1-(5-phospho-D-ribosyl)imidazole from N(2)-formyl-N(1)-(5-phospho-D-ribosyl)glycinamide: step 2/2.</text>
</comment>
<evidence type="ECO:0000256" key="14">
    <source>
        <dbReference type="ARBA" id="ARBA00049057"/>
    </source>
</evidence>
<dbReference type="AlphaFoldDB" id="A0A075WMD6"/>
<evidence type="ECO:0000256" key="11">
    <source>
        <dbReference type="ARBA" id="ARBA00031908"/>
    </source>
</evidence>
<dbReference type="PANTHER" id="PTHR10520:SF12">
    <property type="entry name" value="TRIFUNCTIONAL PURINE BIOSYNTHETIC PROTEIN ADENOSINE-3"/>
    <property type="match status" value="1"/>
</dbReference>
<keyword evidence="6 15" id="KW-0963">Cytoplasm</keyword>
<dbReference type="EC" id="6.3.3.1" evidence="4 15"/>
<dbReference type="GO" id="GO:0005524">
    <property type="term" value="F:ATP binding"/>
    <property type="evidence" value="ECO:0007669"/>
    <property type="project" value="UniProtKB-KW"/>
</dbReference>
<comment type="similarity">
    <text evidence="3 15">Belongs to the AIR synthase family.</text>
</comment>
<accession>A0A075WMD6</accession>
<dbReference type="Proteomes" id="UP000028501">
    <property type="component" value="Chromosome"/>
</dbReference>
<keyword evidence="8 15" id="KW-0547">Nucleotide-binding</keyword>
<evidence type="ECO:0000256" key="8">
    <source>
        <dbReference type="ARBA" id="ARBA00022741"/>
    </source>
</evidence>
<dbReference type="Gene3D" id="3.30.1330.10">
    <property type="entry name" value="PurM-like, N-terminal domain"/>
    <property type="match status" value="1"/>
</dbReference>
<dbReference type="Gene3D" id="3.90.650.10">
    <property type="entry name" value="PurM-like C-terminal domain"/>
    <property type="match status" value="1"/>
</dbReference>
<dbReference type="GO" id="GO:0006189">
    <property type="term" value="P:'de novo' IMP biosynthetic process"/>
    <property type="evidence" value="ECO:0007669"/>
    <property type="project" value="UniProtKB-UniRule"/>
</dbReference>
<evidence type="ECO:0000256" key="6">
    <source>
        <dbReference type="ARBA" id="ARBA00022490"/>
    </source>
</evidence>
<gene>
    <name evidence="15" type="primary">purM</name>
    <name evidence="18" type="ORF">AFULGI_00019420</name>
</gene>
<dbReference type="GO" id="GO:0005829">
    <property type="term" value="C:cytosol"/>
    <property type="evidence" value="ECO:0007669"/>
    <property type="project" value="TreeGrafter"/>
</dbReference>
<evidence type="ECO:0000313" key="19">
    <source>
        <dbReference type="Proteomes" id="UP000028501"/>
    </source>
</evidence>
<dbReference type="CDD" id="cd02196">
    <property type="entry name" value="PurM"/>
    <property type="match status" value="1"/>
</dbReference>
<reference evidence="18 19" key="1">
    <citation type="submission" date="2013-07" db="EMBL/GenBank/DDBJ databases">
        <title>Genome of Archaeoglobus fulgidus.</title>
        <authorList>
            <person name="Fiebig A."/>
            <person name="Birkeland N.-K."/>
        </authorList>
    </citation>
    <scope>NUCLEOTIDE SEQUENCE [LARGE SCALE GENOMIC DNA]</scope>
    <source>
        <strain evidence="18 19">DSM 8774</strain>
    </source>
</reference>